<evidence type="ECO:0000313" key="1">
    <source>
        <dbReference type="EMBL" id="CAD5211283.1"/>
    </source>
</evidence>
<reference evidence="4" key="1">
    <citation type="submission" date="2016-11" db="UniProtKB">
        <authorList>
            <consortium name="WormBaseParasite"/>
        </authorList>
    </citation>
    <scope>IDENTIFICATION</scope>
</reference>
<dbReference type="WBParaSite" id="BXY_0669000.1">
    <property type="protein sequence ID" value="BXY_0669000.1"/>
    <property type="gene ID" value="BXY_0669000"/>
</dbReference>
<dbReference type="Proteomes" id="UP000659654">
    <property type="component" value="Unassembled WGS sequence"/>
</dbReference>
<name>A0A1I7S115_BURXY</name>
<organism evidence="2 4">
    <name type="scientific">Bursaphelenchus xylophilus</name>
    <name type="common">Pinewood nematode worm</name>
    <name type="synonym">Aphelenchoides xylophilus</name>
    <dbReference type="NCBI Taxonomy" id="6326"/>
    <lineage>
        <taxon>Eukaryota</taxon>
        <taxon>Metazoa</taxon>
        <taxon>Ecdysozoa</taxon>
        <taxon>Nematoda</taxon>
        <taxon>Chromadorea</taxon>
        <taxon>Rhabditida</taxon>
        <taxon>Tylenchina</taxon>
        <taxon>Tylenchomorpha</taxon>
        <taxon>Aphelenchoidea</taxon>
        <taxon>Aphelenchoididae</taxon>
        <taxon>Bursaphelenchus</taxon>
    </lineage>
</organism>
<dbReference type="Proteomes" id="UP000582659">
    <property type="component" value="Unassembled WGS sequence"/>
</dbReference>
<evidence type="ECO:0000313" key="2">
    <source>
        <dbReference type="Proteomes" id="UP000095284"/>
    </source>
</evidence>
<accession>A0A1I7S115</accession>
<keyword evidence="3" id="KW-1185">Reference proteome</keyword>
<gene>
    <name evidence="1" type="ORF">BXYJ_LOCUS2351</name>
</gene>
<evidence type="ECO:0000313" key="4">
    <source>
        <dbReference type="WBParaSite" id="BXY_0669000.1"/>
    </source>
</evidence>
<dbReference type="EMBL" id="CAJFDI010000001">
    <property type="protein sequence ID" value="CAD5211283.1"/>
    <property type="molecule type" value="Genomic_DNA"/>
</dbReference>
<dbReference type="AlphaFoldDB" id="A0A1I7S115"/>
<reference evidence="1" key="2">
    <citation type="submission" date="2020-09" db="EMBL/GenBank/DDBJ databases">
        <authorList>
            <person name="Kikuchi T."/>
        </authorList>
    </citation>
    <scope>NUCLEOTIDE SEQUENCE</scope>
    <source>
        <strain evidence="1">Ka4C1</strain>
    </source>
</reference>
<dbReference type="OrthoDB" id="10414982at2759"/>
<dbReference type="EMBL" id="CAJFCV020000001">
    <property type="protein sequence ID" value="CAG9088011.1"/>
    <property type="molecule type" value="Genomic_DNA"/>
</dbReference>
<dbReference type="Proteomes" id="UP000095284">
    <property type="component" value="Unplaced"/>
</dbReference>
<sequence length="368" mass="40912">MLKINEDGSCQRIGLDGQAVEGEEPRKIEEFGAGGLDHALKSIPKEGEAHEVTAVRGKFSTVKLDKLDSSDEEETLDSSATVKIPKPSGSWKAEITKPVKKGKAKPVVKQPGSVWKIPVRFIFINKQGRFTPQTEIEIEANSSIEVLFKSAIKFLGINIKEVGEVQMQEMAHGVTKTVTNYTDTVNPNALYAVHIQHRFAVKEPICMNLKYSTPDGGIKIKTVKLEEEAVDGPSTMVFKYFLGERFIDLNSVKAEKDGKEVNVRKIVTEPGTYEVTVGSRELKDKSNVLYHIRIISRTSMDSRCETVEVPAQKGSFQQFWTTWAPTIGLKPQNLHKLAQVGTGPLKDMPFSEPMTPFAYYLVAYSGDF</sequence>
<proteinExistence type="predicted"/>
<protein>
    <submittedName>
        <fullName evidence="1">(pine wood nematode) hypothetical protein</fullName>
    </submittedName>
</protein>
<evidence type="ECO:0000313" key="3">
    <source>
        <dbReference type="Proteomes" id="UP000659654"/>
    </source>
</evidence>